<reference evidence="2" key="1">
    <citation type="submission" date="2023-03" db="EMBL/GenBank/DDBJ databases">
        <title>Massive genome expansion in bonnet fungi (Mycena s.s.) driven by repeated elements and novel gene families across ecological guilds.</title>
        <authorList>
            <consortium name="Lawrence Berkeley National Laboratory"/>
            <person name="Harder C.B."/>
            <person name="Miyauchi S."/>
            <person name="Viragh M."/>
            <person name="Kuo A."/>
            <person name="Thoen E."/>
            <person name="Andreopoulos B."/>
            <person name="Lu D."/>
            <person name="Skrede I."/>
            <person name="Drula E."/>
            <person name="Henrissat B."/>
            <person name="Morin E."/>
            <person name="Kohler A."/>
            <person name="Barry K."/>
            <person name="LaButti K."/>
            <person name="Morin E."/>
            <person name="Salamov A."/>
            <person name="Lipzen A."/>
            <person name="Mereny Z."/>
            <person name="Hegedus B."/>
            <person name="Baldrian P."/>
            <person name="Stursova M."/>
            <person name="Weitz H."/>
            <person name="Taylor A."/>
            <person name="Grigoriev I.V."/>
            <person name="Nagy L.G."/>
            <person name="Martin F."/>
            <person name="Kauserud H."/>
        </authorList>
    </citation>
    <scope>NUCLEOTIDE SEQUENCE</scope>
    <source>
        <strain evidence="2">CBHHK188m</strain>
    </source>
</reference>
<evidence type="ECO:0000313" key="3">
    <source>
        <dbReference type="Proteomes" id="UP001215280"/>
    </source>
</evidence>
<keyword evidence="1" id="KW-1133">Transmembrane helix</keyword>
<organism evidence="2 3">
    <name type="scientific">Mycena maculata</name>
    <dbReference type="NCBI Taxonomy" id="230809"/>
    <lineage>
        <taxon>Eukaryota</taxon>
        <taxon>Fungi</taxon>
        <taxon>Dikarya</taxon>
        <taxon>Basidiomycota</taxon>
        <taxon>Agaricomycotina</taxon>
        <taxon>Agaricomycetes</taxon>
        <taxon>Agaricomycetidae</taxon>
        <taxon>Agaricales</taxon>
        <taxon>Marasmiineae</taxon>
        <taxon>Mycenaceae</taxon>
        <taxon>Mycena</taxon>
    </lineage>
</organism>
<evidence type="ECO:0000256" key="1">
    <source>
        <dbReference type="SAM" id="Phobius"/>
    </source>
</evidence>
<keyword evidence="1" id="KW-0812">Transmembrane</keyword>
<keyword evidence="3" id="KW-1185">Reference proteome</keyword>
<feature type="transmembrane region" description="Helical" evidence="1">
    <location>
        <begin position="74"/>
        <end position="91"/>
    </location>
</feature>
<protein>
    <submittedName>
        <fullName evidence="2">Uncharacterized protein</fullName>
    </submittedName>
</protein>
<comment type="caution">
    <text evidence="2">The sequence shown here is derived from an EMBL/GenBank/DDBJ whole genome shotgun (WGS) entry which is preliminary data.</text>
</comment>
<name>A0AAD7K3K9_9AGAR</name>
<sequence length="179" mass="19762">MAHRNIVIASPDPIKYGSRPRSFCRARSLVVFATPSSAAPAPRLRVSRRLSSSPPPPRLLLAITTTATTGRRPLVAIAILGIFTFALGFLSPKWNRVVEFQEVYLKNQEMERLQASGIALIRSDPKNLILAVSVRLFLHQFRPHLGGGQPFLGPCRPNVSNIGTREGMFSAILHIPRYA</sequence>
<dbReference type="Proteomes" id="UP001215280">
    <property type="component" value="Unassembled WGS sequence"/>
</dbReference>
<dbReference type="AlphaFoldDB" id="A0AAD7K3K9"/>
<gene>
    <name evidence="2" type="ORF">DFH07DRAFT_11808</name>
</gene>
<evidence type="ECO:0000313" key="2">
    <source>
        <dbReference type="EMBL" id="KAJ7777591.1"/>
    </source>
</evidence>
<accession>A0AAD7K3K9</accession>
<proteinExistence type="predicted"/>
<dbReference type="EMBL" id="JARJLG010000010">
    <property type="protein sequence ID" value="KAJ7777591.1"/>
    <property type="molecule type" value="Genomic_DNA"/>
</dbReference>
<keyword evidence="1" id="KW-0472">Membrane</keyword>